<dbReference type="PANTHER" id="PTHR43874">
    <property type="entry name" value="TWO-COMPONENT RESPONSE REGULATOR"/>
    <property type="match status" value="1"/>
</dbReference>
<dbReference type="Pfam" id="PF00072">
    <property type="entry name" value="Response_reg"/>
    <property type="match status" value="1"/>
</dbReference>
<organism evidence="6 7">
    <name type="scientific">Rehmannia glutinosa</name>
    <name type="common">Chinese foxglove</name>
    <dbReference type="NCBI Taxonomy" id="99300"/>
    <lineage>
        <taxon>Eukaryota</taxon>
        <taxon>Viridiplantae</taxon>
        <taxon>Streptophyta</taxon>
        <taxon>Embryophyta</taxon>
        <taxon>Tracheophyta</taxon>
        <taxon>Spermatophyta</taxon>
        <taxon>Magnoliopsida</taxon>
        <taxon>eudicotyledons</taxon>
        <taxon>Gunneridae</taxon>
        <taxon>Pentapetalae</taxon>
        <taxon>asterids</taxon>
        <taxon>lamiids</taxon>
        <taxon>Lamiales</taxon>
        <taxon>Orobanchaceae</taxon>
        <taxon>Rehmannieae</taxon>
        <taxon>Rehmannia</taxon>
    </lineage>
</organism>
<feature type="modified residue" description="4-aspartylphosphate" evidence="4">
    <location>
        <position position="80"/>
    </location>
</feature>
<reference evidence="6 7" key="1">
    <citation type="journal article" date="2021" name="Comput. Struct. Biotechnol. J.">
        <title>De novo genome assembly of the potent medicinal plant Rehmannia glutinosa using nanopore technology.</title>
        <authorList>
            <person name="Ma L."/>
            <person name="Dong C."/>
            <person name="Song C."/>
            <person name="Wang X."/>
            <person name="Zheng X."/>
            <person name="Niu Y."/>
            <person name="Chen S."/>
            <person name="Feng W."/>
        </authorList>
    </citation>
    <scope>NUCLEOTIDE SEQUENCE [LARGE SCALE GENOMIC DNA]</scope>
    <source>
        <strain evidence="6">DH-2019</strain>
    </source>
</reference>
<sequence length="122" mass="13192">MASSAGASSSKGMAAQPHVLVVDDCSVSRKFNELIFKKYECKVTTVESGSKALEFLGLVDDNPSSGNDNQIPKVDMVCTDYSMPPGITGYELLKKIKQESTTMKNLPVVVMTEESDPTPINE</sequence>
<evidence type="ECO:0000256" key="1">
    <source>
        <dbReference type="ARBA" id="ARBA00023012"/>
    </source>
</evidence>
<dbReference type="InterPro" id="IPR011006">
    <property type="entry name" value="CheY-like_superfamily"/>
</dbReference>
<keyword evidence="2" id="KW-0805">Transcription regulation</keyword>
<keyword evidence="1" id="KW-0902">Two-component regulatory system</keyword>
<dbReference type="PANTHER" id="PTHR43874:SF99">
    <property type="entry name" value="TWO-COMPONENT RESPONSE REGULATOR ARR16"/>
    <property type="match status" value="1"/>
</dbReference>
<protein>
    <recommendedName>
        <fullName evidence="5">Response regulatory domain-containing protein</fullName>
    </recommendedName>
</protein>
<keyword evidence="7" id="KW-1185">Reference proteome</keyword>
<name>A0ABR0VNR0_REHGL</name>
<evidence type="ECO:0000256" key="3">
    <source>
        <dbReference type="ARBA" id="ARBA00023163"/>
    </source>
</evidence>
<evidence type="ECO:0000259" key="5">
    <source>
        <dbReference type="PROSITE" id="PS50110"/>
    </source>
</evidence>
<dbReference type="EMBL" id="JABTTQ020001068">
    <property type="protein sequence ID" value="KAK6135734.1"/>
    <property type="molecule type" value="Genomic_DNA"/>
</dbReference>
<dbReference type="SUPFAM" id="SSF52172">
    <property type="entry name" value="CheY-like"/>
    <property type="match status" value="1"/>
</dbReference>
<evidence type="ECO:0000313" key="6">
    <source>
        <dbReference type="EMBL" id="KAK6135734.1"/>
    </source>
</evidence>
<evidence type="ECO:0000256" key="4">
    <source>
        <dbReference type="PROSITE-ProRule" id="PRU00169"/>
    </source>
</evidence>
<proteinExistence type="predicted"/>
<dbReference type="Gene3D" id="3.40.50.2300">
    <property type="match status" value="1"/>
</dbReference>
<keyword evidence="3" id="KW-0804">Transcription</keyword>
<keyword evidence="4" id="KW-0597">Phosphoprotein</keyword>
<dbReference type="InterPro" id="IPR045279">
    <property type="entry name" value="ARR-like"/>
</dbReference>
<gene>
    <name evidence="6" type="ORF">DH2020_030514</name>
</gene>
<dbReference type="PROSITE" id="PS50110">
    <property type="entry name" value="RESPONSE_REGULATORY"/>
    <property type="match status" value="1"/>
</dbReference>
<accession>A0ABR0VNR0</accession>
<dbReference type="Proteomes" id="UP001318860">
    <property type="component" value="Unassembled WGS sequence"/>
</dbReference>
<dbReference type="InterPro" id="IPR001789">
    <property type="entry name" value="Sig_transdc_resp-reg_receiver"/>
</dbReference>
<comment type="caution">
    <text evidence="6">The sequence shown here is derived from an EMBL/GenBank/DDBJ whole genome shotgun (WGS) entry which is preliminary data.</text>
</comment>
<feature type="domain" description="Response regulatory" evidence="5">
    <location>
        <begin position="18"/>
        <end position="122"/>
    </location>
</feature>
<evidence type="ECO:0000313" key="7">
    <source>
        <dbReference type="Proteomes" id="UP001318860"/>
    </source>
</evidence>
<evidence type="ECO:0000256" key="2">
    <source>
        <dbReference type="ARBA" id="ARBA00023015"/>
    </source>
</evidence>